<name>A0A0A6UKR8_ACTUT</name>
<dbReference type="AlphaFoldDB" id="A0A0A6UKR8"/>
<sequence length="110" mass="12019">MPENRGEVRVVLDALENEALKWVELADLMADLRGTAGGLGLNPMSFFCGDPLTASRLSSAYDDIFTLVQTLLKDAEAEFDQIAGALRIARDEYDGSDRTTASAFVRIYGE</sequence>
<accession>A0A0A6UKR8</accession>
<organism evidence="1 2">
    <name type="scientific">Actinoplanes utahensis</name>
    <dbReference type="NCBI Taxonomy" id="1869"/>
    <lineage>
        <taxon>Bacteria</taxon>
        <taxon>Bacillati</taxon>
        <taxon>Actinomycetota</taxon>
        <taxon>Actinomycetes</taxon>
        <taxon>Micromonosporales</taxon>
        <taxon>Micromonosporaceae</taxon>
        <taxon>Actinoplanes</taxon>
    </lineage>
</organism>
<evidence type="ECO:0008006" key="3">
    <source>
        <dbReference type="Google" id="ProtNLM"/>
    </source>
</evidence>
<reference evidence="1 2" key="1">
    <citation type="submission" date="2014-10" db="EMBL/GenBank/DDBJ databases">
        <title>Draft genome sequence of Actinoplanes utahensis NRRL 12052.</title>
        <authorList>
            <person name="Velasco-Bucheli B."/>
            <person name="del Cerro C."/>
            <person name="Hormigo D."/>
            <person name="Garcia J.L."/>
            <person name="Acebal C."/>
            <person name="Arroyo M."/>
            <person name="de la Mata I."/>
        </authorList>
    </citation>
    <scope>NUCLEOTIDE SEQUENCE [LARGE SCALE GENOMIC DNA]</scope>
    <source>
        <strain evidence="1 2">NRRL 12052</strain>
    </source>
</reference>
<comment type="caution">
    <text evidence="1">The sequence shown here is derived from an EMBL/GenBank/DDBJ whole genome shotgun (WGS) entry which is preliminary data.</text>
</comment>
<dbReference type="OrthoDB" id="3393373at2"/>
<dbReference type="EMBL" id="JRTT01000016">
    <property type="protein sequence ID" value="KHD76715.1"/>
    <property type="molecule type" value="Genomic_DNA"/>
</dbReference>
<keyword evidence="2" id="KW-1185">Reference proteome</keyword>
<dbReference type="Proteomes" id="UP000054537">
    <property type="component" value="Unassembled WGS sequence"/>
</dbReference>
<gene>
    <name evidence="1" type="ORF">MB27_15630</name>
</gene>
<evidence type="ECO:0000313" key="2">
    <source>
        <dbReference type="Proteomes" id="UP000054537"/>
    </source>
</evidence>
<dbReference type="STRING" id="1869.MB27_15630"/>
<proteinExistence type="predicted"/>
<dbReference type="RefSeq" id="WP_043525261.1">
    <property type="nucleotide sequence ID" value="NZ_BAABKU010000018.1"/>
</dbReference>
<protein>
    <recommendedName>
        <fullName evidence="3">PE domain-containing protein</fullName>
    </recommendedName>
</protein>
<evidence type="ECO:0000313" key="1">
    <source>
        <dbReference type="EMBL" id="KHD76715.1"/>
    </source>
</evidence>